<dbReference type="NCBIfam" id="NF002270">
    <property type="entry name" value="PRK01202.1"/>
    <property type="match status" value="1"/>
</dbReference>
<sequence>MSNIPAELKYASSHEWIRKEEDGTFTVGITEHAQELLGDMVFVELPEVGDTVTAGEDCAVAESVKAASDIYAPISGEVVAVNEALEDSPELVNSEAFGEGWFFRVKASDEAELANLLDADGYQEVIDEE</sequence>
<dbReference type="CDD" id="cd06848">
    <property type="entry name" value="GCS_H"/>
    <property type="match status" value="1"/>
</dbReference>
<keyword evidence="2 3" id="KW-0450">Lipoyl</keyword>
<evidence type="ECO:0000256" key="1">
    <source>
        <dbReference type="ARBA" id="ARBA00009249"/>
    </source>
</evidence>
<dbReference type="HAMAP" id="MF_00272">
    <property type="entry name" value="GcvH"/>
    <property type="match status" value="1"/>
</dbReference>
<dbReference type="InterPro" id="IPR002930">
    <property type="entry name" value="GCV_H"/>
</dbReference>
<comment type="cofactor">
    <cofactor evidence="3">
        <name>(R)-lipoate</name>
        <dbReference type="ChEBI" id="CHEBI:83088"/>
    </cofactor>
    <text evidence="3">Binds 1 lipoyl cofactor covalently.</text>
</comment>
<dbReference type="NCBIfam" id="TIGR00527">
    <property type="entry name" value="gcvH"/>
    <property type="match status" value="1"/>
</dbReference>
<dbReference type="Pfam" id="PF01597">
    <property type="entry name" value="GCV_H"/>
    <property type="match status" value="1"/>
</dbReference>
<dbReference type="PANTHER" id="PTHR11715">
    <property type="entry name" value="GLYCINE CLEAVAGE SYSTEM H PROTEIN"/>
    <property type="match status" value="1"/>
</dbReference>
<dbReference type="Gene3D" id="2.40.50.100">
    <property type="match status" value="1"/>
</dbReference>
<dbReference type="Proteomes" id="UP000191820">
    <property type="component" value="Chromosome"/>
</dbReference>
<dbReference type="EMBL" id="CP020472">
    <property type="protein sequence ID" value="ARD21134.1"/>
    <property type="molecule type" value="Genomic_DNA"/>
</dbReference>
<reference evidence="5 6" key="1">
    <citation type="submission" date="2017-03" db="EMBL/GenBank/DDBJ databases">
        <title>Genome sequencing of Shewanella japonica KCTC 22435.</title>
        <authorList>
            <person name="Kim K.M."/>
        </authorList>
    </citation>
    <scope>NUCLEOTIDE SEQUENCE [LARGE SCALE GENOMIC DNA]</scope>
    <source>
        <strain evidence="5 6">KCTC 22435</strain>
    </source>
</reference>
<dbReference type="InterPro" id="IPR033753">
    <property type="entry name" value="GCV_H/Fam206"/>
</dbReference>
<gene>
    <name evidence="3" type="primary">gcvH</name>
    <name evidence="5" type="ORF">SJ2017_0798</name>
</gene>
<comment type="function">
    <text evidence="3">The glycine cleavage system catalyzes the degradation of glycine. The H protein shuttles the methylamine group of glycine from the P protein to the T protein.</text>
</comment>
<keyword evidence="6" id="KW-1185">Reference proteome</keyword>
<evidence type="ECO:0000313" key="5">
    <source>
        <dbReference type="EMBL" id="ARD21134.1"/>
    </source>
</evidence>
<dbReference type="InterPro" id="IPR011053">
    <property type="entry name" value="Single_hybrid_motif"/>
</dbReference>
<proteinExistence type="inferred from homology"/>
<dbReference type="RefSeq" id="WP_080914948.1">
    <property type="nucleotide sequence ID" value="NZ_CP020472.1"/>
</dbReference>
<dbReference type="InterPro" id="IPR017453">
    <property type="entry name" value="GCV_H_sub"/>
</dbReference>
<evidence type="ECO:0000259" key="4">
    <source>
        <dbReference type="PROSITE" id="PS50968"/>
    </source>
</evidence>
<dbReference type="PROSITE" id="PS50968">
    <property type="entry name" value="BIOTINYL_LIPOYL"/>
    <property type="match status" value="1"/>
</dbReference>
<comment type="subunit">
    <text evidence="3">The glycine cleavage system is composed of four proteins: P, T, L and H.</text>
</comment>
<organism evidence="5 6">
    <name type="scientific">Shewanella japonica</name>
    <dbReference type="NCBI Taxonomy" id="93973"/>
    <lineage>
        <taxon>Bacteria</taxon>
        <taxon>Pseudomonadati</taxon>
        <taxon>Pseudomonadota</taxon>
        <taxon>Gammaproteobacteria</taxon>
        <taxon>Alteromonadales</taxon>
        <taxon>Shewanellaceae</taxon>
        <taxon>Shewanella</taxon>
    </lineage>
</organism>
<evidence type="ECO:0000256" key="2">
    <source>
        <dbReference type="ARBA" id="ARBA00022823"/>
    </source>
</evidence>
<dbReference type="InterPro" id="IPR000089">
    <property type="entry name" value="Biotin_lipoyl"/>
</dbReference>
<dbReference type="InterPro" id="IPR003016">
    <property type="entry name" value="2-oxoA_DH_lipoyl-BS"/>
</dbReference>
<evidence type="ECO:0000313" key="6">
    <source>
        <dbReference type="Proteomes" id="UP000191820"/>
    </source>
</evidence>
<accession>A0ABM6JGC9</accession>
<protein>
    <recommendedName>
        <fullName evidence="3">Glycine cleavage system H protein</fullName>
    </recommendedName>
</protein>
<dbReference type="SUPFAM" id="SSF51230">
    <property type="entry name" value="Single hybrid motif"/>
    <property type="match status" value="1"/>
</dbReference>
<dbReference type="PANTHER" id="PTHR11715:SF3">
    <property type="entry name" value="GLYCINE CLEAVAGE SYSTEM H PROTEIN-RELATED"/>
    <property type="match status" value="1"/>
</dbReference>
<name>A0ABM6JGC9_9GAMM</name>
<comment type="similarity">
    <text evidence="1 3">Belongs to the GcvH family.</text>
</comment>
<feature type="domain" description="Lipoyl-binding" evidence="4">
    <location>
        <begin position="24"/>
        <end position="106"/>
    </location>
</feature>
<dbReference type="PROSITE" id="PS00189">
    <property type="entry name" value="LIPOYL"/>
    <property type="match status" value="1"/>
</dbReference>
<feature type="modified residue" description="N6-lipoyllysine" evidence="3">
    <location>
        <position position="65"/>
    </location>
</feature>
<evidence type="ECO:0000256" key="3">
    <source>
        <dbReference type="HAMAP-Rule" id="MF_00272"/>
    </source>
</evidence>